<keyword evidence="3" id="KW-1185">Reference proteome</keyword>
<reference evidence="2 3" key="1">
    <citation type="journal article" date="2020" name="IScience">
        <title>Genome Sequencing of the Endangered Kingdonia uniflora (Circaeasteraceae, Ranunculales) Reveals Potential Mechanisms of Evolutionary Specialization.</title>
        <authorList>
            <person name="Sun Y."/>
            <person name="Deng T."/>
            <person name="Zhang A."/>
            <person name="Moore M.J."/>
            <person name="Landis J.B."/>
            <person name="Lin N."/>
            <person name="Zhang H."/>
            <person name="Zhang X."/>
            <person name="Huang J."/>
            <person name="Zhang X."/>
            <person name="Sun H."/>
            <person name="Wang H."/>
        </authorList>
    </citation>
    <scope>NUCLEOTIDE SEQUENCE [LARGE SCALE GENOMIC DNA]</scope>
    <source>
        <strain evidence="2">TB1705</strain>
        <tissue evidence="2">Leaf</tissue>
    </source>
</reference>
<evidence type="ECO:0000313" key="3">
    <source>
        <dbReference type="Proteomes" id="UP000541444"/>
    </source>
</evidence>
<proteinExistence type="predicted"/>
<feature type="non-terminal residue" evidence="2">
    <location>
        <position position="99"/>
    </location>
</feature>
<keyword evidence="1" id="KW-0732">Signal</keyword>
<accession>A0A7J7N8B1</accession>
<dbReference type="Proteomes" id="UP000541444">
    <property type="component" value="Unassembled WGS sequence"/>
</dbReference>
<protein>
    <recommendedName>
        <fullName evidence="4">Secreted protein</fullName>
    </recommendedName>
</protein>
<sequence length="99" mass="10831">MVLVFRVQLYFFLTMLNFLDGRAVDLPPTIGGVGEATLKLLPISVQDGIYSGARSAIISLPRAIFSAVVVPIPRSMAPIRFMLEISSLHTQVLPEKQSC</sequence>
<evidence type="ECO:0008006" key="4">
    <source>
        <dbReference type="Google" id="ProtNLM"/>
    </source>
</evidence>
<dbReference type="EMBL" id="JACGCM010000981">
    <property type="protein sequence ID" value="KAF6163385.1"/>
    <property type="molecule type" value="Genomic_DNA"/>
</dbReference>
<comment type="caution">
    <text evidence="2">The sequence shown here is derived from an EMBL/GenBank/DDBJ whole genome shotgun (WGS) entry which is preliminary data.</text>
</comment>
<name>A0A7J7N8B1_9MAGN</name>
<evidence type="ECO:0000313" key="2">
    <source>
        <dbReference type="EMBL" id="KAF6163385.1"/>
    </source>
</evidence>
<feature type="chain" id="PRO_5029799150" description="Secreted protein" evidence="1">
    <location>
        <begin position="24"/>
        <end position="99"/>
    </location>
</feature>
<organism evidence="2 3">
    <name type="scientific">Kingdonia uniflora</name>
    <dbReference type="NCBI Taxonomy" id="39325"/>
    <lineage>
        <taxon>Eukaryota</taxon>
        <taxon>Viridiplantae</taxon>
        <taxon>Streptophyta</taxon>
        <taxon>Embryophyta</taxon>
        <taxon>Tracheophyta</taxon>
        <taxon>Spermatophyta</taxon>
        <taxon>Magnoliopsida</taxon>
        <taxon>Ranunculales</taxon>
        <taxon>Circaeasteraceae</taxon>
        <taxon>Kingdonia</taxon>
    </lineage>
</organism>
<gene>
    <name evidence="2" type="ORF">GIB67_029234</name>
</gene>
<feature type="signal peptide" evidence="1">
    <location>
        <begin position="1"/>
        <end position="23"/>
    </location>
</feature>
<dbReference type="AlphaFoldDB" id="A0A7J7N8B1"/>
<evidence type="ECO:0000256" key="1">
    <source>
        <dbReference type="SAM" id="SignalP"/>
    </source>
</evidence>